<dbReference type="Proteomes" id="UP000886005">
    <property type="component" value="Unassembled WGS sequence"/>
</dbReference>
<dbReference type="AlphaFoldDB" id="A0A7V1PVW6"/>
<comment type="caution">
    <text evidence="1">The sequence shown here is derived from an EMBL/GenBank/DDBJ whole genome shotgun (WGS) entry which is preliminary data.</text>
</comment>
<dbReference type="EMBL" id="DRLD01000406">
    <property type="protein sequence ID" value="HED11862.1"/>
    <property type="molecule type" value="Genomic_DNA"/>
</dbReference>
<protein>
    <submittedName>
        <fullName evidence="1">Uncharacterized protein</fullName>
    </submittedName>
</protein>
<proteinExistence type="predicted"/>
<dbReference type="PROSITE" id="PS51257">
    <property type="entry name" value="PROKAR_LIPOPROTEIN"/>
    <property type="match status" value="1"/>
</dbReference>
<name>A0A7V1PVW6_CALAY</name>
<organism evidence="1">
    <name type="scientific">Caldithrix abyssi</name>
    <dbReference type="NCBI Taxonomy" id="187145"/>
    <lineage>
        <taxon>Bacteria</taxon>
        <taxon>Pseudomonadati</taxon>
        <taxon>Calditrichota</taxon>
        <taxon>Calditrichia</taxon>
        <taxon>Calditrichales</taxon>
        <taxon>Calditrichaceae</taxon>
        <taxon>Caldithrix</taxon>
    </lineage>
</organism>
<sequence>MFRSTIKRIIVPFLISILLLGCGAVMKQVGNLAGSLLTGTTNDLNEAAVSVYFMRNVYPKATNDVAAEYFEESWQDGGNMVYVSLLNRDGVGMLKVDGQVIIDGEVVPHVKNGFYGKWLDPNDVSPKKVVIKTSTGQEVSFTVAPPPPIKIKSINGMRENAVIDITQPLDLELKAENQRPGEEISIALLGDIMGLHTFLEYGTFKYGDRLHLPAAMWKNALTPYVPTSGANWLRVERFNVTPTNVKGVGATQIIGQALDCVPVTVQGELEETWVGTVDGQTINISETLEKDDGFMQVKFNKPNAYYGRPMSSGKKFAVASFTVRATKLQQQRTSSSSSTIGNVTTTTTTTTTRTFPTLPDAYWENLVNKLYADFERVLKNNYSIELIPIEDVLRAPSYKALQPIEDKVSLVEVEKSYKGTKNLIPTTLSEILDDISTTFAWDRKDARLIRDLGVDGLIAVTIDLEMPWESFSLTPRMSIRISGPPNGYKAGPTIYLQGLVHGSGLPLDEAKMDADYVMDILPNVIRTNELMNALDLGFKKISKEEKSKSYDAIWSLK</sequence>
<reference evidence="1" key="1">
    <citation type="journal article" date="2020" name="mSystems">
        <title>Genome- and Community-Level Interaction Insights into Carbon Utilization and Element Cycling Functions of Hydrothermarchaeota in Hydrothermal Sediment.</title>
        <authorList>
            <person name="Zhou Z."/>
            <person name="Liu Y."/>
            <person name="Xu W."/>
            <person name="Pan J."/>
            <person name="Luo Z.H."/>
            <person name="Li M."/>
        </authorList>
    </citation>
    <scope>NUCLEOTIDE SEQUENCE [LARGE SCALE GENOMIC DNA]</scope>
    <source>
        <strain evidence="1">HyVt-456</strain>
    </source>
</reference>
<evidence type="ECO:0000313" key="1">
    <source>
        <dbReference type="EMBL" id="HED11862.1"/>
    </source>
</evidence>
<gene>
    <name evidence="1" type="ORF">ENJ10_14325</name>
</gene>
<accession>A0A7V1PVW6</accession>